<comment type="caution">
    <text evidence="3">The sequence shown here is derived from an EMBL/GenBank/DDBJ whole genome shotgun (WGS) entry which is preliminary data.</text>
</comment>
<proteinExistence type="inferred from homology"/>
<evidence type="ECO:0000313" key="4">
    <source>
        <dbReference type="Proteomes" id="UP000535501"/>
    </source>
</evidence>
<comment type="similarity">
    <text evidence="1">Belongs to the enoyl-CoA hydratase/isomerase family.</text>
</comment>
<dbReference type="CDD" id="cd06558">
    <property type="entry name" value="crotonase-like"/>
    <property type="match status" value="1"/>
</dbReference>
<dbReference type="InterPro" id="IPR001753">
    <property type="entry name" value="Enoyl-CoA_hydra/iso"/>
</dbReference>
<dbReference type="GO" id="GO:0006635">
    <property type="term" value="P:fatty acid beta-oxidation"/>
    <property type="evidence" value="ECO:0007669"/>
    <property type="project" value="TreeGrafter"/>
</dbReference>
<protein>
    <submittedName>
        <fullName evidence="3">Enoyl-CoA hydratase/carnithine racemase</fullName>
    </submittedName>
</protein>
<dbReference type="EMBL" id="JACHEJ010000015">
    <property type="protein sequence ID" value="MBB6181929.1"/>
    <property type="molecule type" value="Genomic_DNA"/>
</dbReference>
<dbReference type="Gene3D" id="3.90.226.10">
    <property type="entry name" value="2-enoyl-CoA Hydratase, Chain A, domain 1"/>
    <property type="match status" value="1"/>
</dbReference>
<dbReference type="InterPro" id="IPR029045">
    <property type="entry name" value="ClpP/crotonase-like_dom_sf"/>
</dbReference>
<dbReference type="FunFam" id="3.90.226.10:FF:000009">
    <property type="entry name" value="Carnitinyl-CoA dehydratase"/>
    <property type="match status" value="1"/>
</dbReference>
<evidence type="ECO:0000256" key="2">
    <source>
        <dbReference type="ARBA" id="ARBA00023239"/>
    </source>
</evidence>
<evidence type="ECO:0000256" key="1">
    <source>
        <dbReference type="ARBA" id="ARBA00005254"/>
    </source>
</evidence>
<sequence>MAYELITVEKSGHALVVTFNRPAQRNAISVAVMDELTAAAEEAERDSEVRGIIVTGGENYFSAGADLNDAQSLSDPAGTIAYLKRWHRLTRAFEEHNKPVIAAIEGFCMTGGCEFAMACDIRIGAEGSTYAITSARIGTVAGAGGTQRLARLVGPARALEFMFDADPIDAKEAHRIGLVNKLVPKGEALAAAKRLVEHYATRAPLSHALIKHTVYTGLQMDLVSSLDYETFIVTAAYASEDRKEGINAFFEKRAPQFKGR</sequence>
<dbReference type="InterPro" id="IPR014748">
    <property type="entry name" value="Enoyl-CoA_hydra_C"/>
</dbReference>
<accession>A0A7W9Z0R7</accession>
<dbReference type="Pfam" id="PF00378">
    <property type="entry name" value="ECH_1"/>
    <property type="match status" value="1"/>
</dbReference>
<organism evidence="3 4">
    <name type="scientific">Pseudorhizobium flavum</name>
    <dbReference type="NCBI Taxonomy" id="1335061"/>
    <lineage>
        <taxon>Bacteria</taxon>
        <taxon>Pseudomonadati</taxon>
        <taxon>Pseudomonadota</taxon>
        <taxon>Alphaproteobacteria</taxon>
        <taxon>Hyphomicrobiales</taxon>
        <taxon>Rhizobiaceae</taxon>
        <taxon>Rhizobium/Agrobacterium group</taxon>
        <taxon>Pseudorhizobium</taxon>
    </lineage>
</organism>
<dbReference type="PANTHER" id="PTHR11941">
    <property type="entry name" value="ENOYL-COA HYDRATASE-RELATED"/>
    <property type="match status" value="1"/>
</dbReference>
<dbReference type="GO" id="GO:0016829">
    <property type="term" value="F:lyase activity"/>
    <property type="evidence" value="ECO:0007669"/>
    <property type="project" value="UniProtKB-KW"/>
</dbReference>
<dbReference type="SUPFAM" id="SSF52096">
    <property type="entry name" value="ClpP/crotonase"/>
    <property type="match status" value="1"/>
</dbReference>
<dbReference type="AlphaFoldDB" id="A0A7W9Z0R7"/>
<keyword evidence="2" id="KW-0456">Lyase</keyword>
<keyword evidence="4" id="KW-1185">Reference proteome</keyword>
<name>A0A7W9Z0R7_9HYPH</name>
<dbReference type="PANTHER" id="PTHR11941:SF54">
    <property type="entry name" value="ENOYL-COA HYDRATASE, MITOCHONDRIAL"/>
    <property type="match status" value="1"/>
</dbReference>
<gene>
    <name evidence="3" type="ORF">HNQ75_003917</name>
</gene>
<evidence type="ECO:0000313" key="3">
    <source>
        <dbReference type="EMBL" id="MBB6181929.1"/>
    </source>
</evidence>
<dbReference type="Gene3D" id="1.10.12.10">
    <property type="entry name" value="Lyase 2-enoyl-coa Hydratase, Chain A, domain 2"/>
    <property type="match status" value="1"/>
</dbReference>
<reference evidence="3 4" key="1">
    <citation type="submission" date="2020-08" db="EMBL/GenBank/DDBJ databases">
        <title>Genomic Encyclopedia of Type Strains, Phase IV (KMG-IV): sequencing the most valuable type-strain genomes for metagenomic binning, comparative biology and taxonomic classification.</title>
        <authorList>
            <person name="Goeker M."/>
        </authorList>
    </citation>
    <scope>NUCLEOTIDE SEQUENCE [LARGE SCALE GENOMIC DNA]</scope>
    <source>
        <strain evidence="3 4">DSM 102134</strain>
    </source>
</reference>
<dbReference type="Proteomes" id="UP000535501">
    <property type="component" value="Unassembled WGS sequence"/>
</dbReference>
<dbReference type="RefSeq" id="WP_077548667.1">
    <property type="nucleotide sequence ID" value="NZ_JACHEJ010000015.1"/>
</dbReference>